<reference evidence="3" key="1">
    <citation type="submission" date="2024-04" db="EMBL/GenBank/DDBJ databases">
        <title>Salinicola lusitanus LLJ914,a marine bacterium isolated from the Okinawa Trough.</title>
        <authorList>
            <person name="Li J."/>
        </authorList>
    </citation>
    <scope>NUCLEOTIDE SEQUENCE [LARGE SCALE GENOMIC DNA]</scope>
</reference>
<keyword evidence="3" id="KW-1185">Reference proteome</keyword>
<sequence length="299" mass="33183">MKSIFPGDRSGLVRLSIHYTSVLARIYVTPRGFGRNRTAVDSIWCNRHLARNPHVSRPAPASHITLRPDLTDSSGPLLAKSQCPDTVWRTHLDMAPSLNPAWGFLYKPPLTKRHLQWRMLHGAVAVNSFVHHVNSSVGATIAAATDSTDVEVLKVTEGDDVTFCDGLDKNTHAILSCGRVILLNYDEGKIKNPNNNNIKVENGAIIMTDVKRNQSSLIYKLERSIGADVKTPQFFKLDVTERIDSDDSKLTEETKGHHKATYIGLSVSAVIVLLIVAVAVWKRKWIKKKMCGDEGSGRR</sequence>
<evidence type="ECO:0000313" key="2">
    <source>
        <dbReference type="EMBL" id="KAK7929867.1"/>
    </source>
</evidence>
<dbReference type="EMBL" id="JBBPFD010000004">
    <property type="protein sequence ID" value="KAK7929867.1"/>
    <property type="molecule type" value="Genomic_DNA"/>
</dbReference>
<proteinExistence type="predicted"/>
<dbReference type="AlphaFoldDB" id="A0AAW0PSZ8"/>
<dbReference type="Proteomes" id="UP001460270">
    <property type="component" value="Unassembled WGS sequence"/>
</dbReference>
<keyword evidence="1" id="KW-1133">Transmembrane helix</keyword>
<organism evidence="2 3">
    <name type="scientific">Mugilogobius chulae</name>
    <name type="common">yellowstripe goby</name>
    <dbReference type="NCBI Taxonomy" id="88201"/>
    <lineage>
        <taxon>Eukaryota</taxon>
        <taxon>Metazoa</taxon>
        <taxon>Chordata</taxon>
        <taxon>Craniata</taxon>
        <taxon>Vertebrata</taxon>
        <taxon>Euteleostomi</taxon>
        <taxon>Actinopterygii</taxon>
        <taxon>Neopterygii</taxon>
        <taxon>Teleostei</taxon>
        <taxon>Neoteleostei</taxon>
        <taxon>Acanthomorphata</taxon>
        <taxon>Gobiaria</taxon>
        <taxon>Gobiiformes</taxon>
        <taxon>Gobioidei</taxon>
        <taxon>Gobiidae</taxon>
        <taxon>Gobionellinae</taxon>
        <taxon>Mugilogobius</taxon>
    </lineage>
</organism>
<comment type="caution">
    <text evidence="2">The sequence shown here is derived from an EMBL/GenBank/DDBJ whole genome shotgun (WGS) entry which is preliminary data.</text>
</comment>
<name>A0AAW0PSZ8_9GOBI</name>
<protein>
    <submittedName>
        <fullName evidence="2">Uncharacterized protein</fullName>
    </submittedName>
</protein>
<evidence type="ECO:0000256" key="1">
    <source>
        <dbReference type="SAM" id="Phobius"/>
    </source>
</evidence>
<gene>
    <name evidence="2" type="ORF">WMY93_006262</name>
</gene>
<accession>A0AAW0PSZ8</accession>
<feature type="transmembrane region" description="Helical" evidence="1">
    <location>
        <begin position="260"/>
        <end position="281"/>
    </location>
</feature>
<keyword evidence="1" id="KW-0472">Membrane</keyword>
<evidence type="ECO:0000313" key="3">
    <source>
        <dbReference type="Proteomes" id="UP001460270"/>
    </source>
</evidence>
<keyword evidence="1" id="KW-0812">Transmembrane</keyword>